<dbReference type="Proteomes" id="UP001161325">
    <property type="component" value="Unassembled WGS sequence"/>
</dbReference>
<dbReference type="AlphaFoldDB" id="A0AA37Q1F8"/>
<sequence length="72" mass="7700">MEGEDTMHTAEHALKPTVLLGAEELALLATRTAAYDIRSIRRPAVAAGTPSPIARLLALVIAIARGRARARR</sequence>
<evidence type="ECO:0000313" key="2">
    <source>
        <dbReference type="Proteomes" id="UP001161325"/>
    </source>
</evidence>
<comment type="caution">
    <text evidence="1">The sequence shown here is derived from an EMBL/GenBank/DDBJ whole genome shotgun (WGS) entry which is preliminary data.</text>
</comment>
<keyword evidence="2" id="KW-1185">Reference proteome</keyword>
<evidence type="ECO:0000313" key="1">
    <source>
        <dbReference type="EMBL" id="GLC24845.1"/>
    </source>
</evidence>
<gene>
    <name evidence="1" type="ORF">rosag_13580</name>
</gene>
<organism evidence="1 2">
    <name type="scientific">Roseisolibacter agri</name>
    <dbReference type="NCBI Taxonomy" id="2014610"/>
    <lineage>
        <taxon>Bacteria</taxon>
        <taxon>Pseudomonadati</taxon>
        <taxon>Gemmatimonadota</taxon>
        <taxon>Gemmatimonadia</taxon>
        <taxon>Gemmatimonadales</taxon>
        <taxon>Gemmatimonadaceae</taxon>
        <taxon>Roseisolibacter</taxon>
    </lineage>
</organism>
<protein>
    <submittedName>
        <fullName evidence="1">Uncharacterized protein</fullName>
    </submittedName>
</protein>
<reference evidence="1" key="1">
    <citation type="submission" date="2022-08" db="EMBL/GenBank/DDBJ databases">
        <title>Draft genome sequencing of Roseisolibacter agri AW1220.</title>
        <authorList>
            <person name="Tobiishi Y."/>
            <person name="Tonouchi A."/>
        </authorList>
    </citation>
    <scope>NUCLEOTIDE SEQUENCE</scope>
    <source>
        <strain evidence="1">AW1220</strain>
    </source>
</reference>
<accession>A0AA37Q1F8</accession>
<name>A0AA37Q1F8_9BACT</name>
<proteinExistence type="predicted"/>
<dbReference type="EMBL" id="BRXS01000002">
    <property type="protein sequence ID" value="GLC24845.1"/>
    <property type="molecule type" value="Genomic_DNA"/>
</dbReference>